<dbReference type="SUPFAM" id="SSF51069">
    <property type="entry name" value="Carbonic anhydrase"/>
    <property type="match status" value="1"/>
</dbReference>
<reference evidence="9" key="1">
    <citation type="submission" date="2021-04" db="EMBL/GenBank/DDBJ databases">
        <title>Phylogenetic analysis of Acidobacteriaceae.</title>
        <authorList>
            <person name="Qiu L."/>
            <person name="Zhang Q."/>
        </authorList>
    </citation>
    <scope>NUCLEOTIDE SEQUENCE</scope>
    <source>
        <strain evidence="9">DSM 25168</strain>
    </source>
</reference>
<evidence type="ECO:0000259" key="8">
    <source>
        <dbReference type="PROSITE" id="PS51144"/>
    </source>
</evidence>
<accession>A0A9J7BMN9</accession>
<evidence type="ECO:0000256" key="6">
    <source>
        <dbReference type="ARBA" id="ARBA00048348"/>
    </source>
</evidence>
<dbReference type="CDD" id="cd03124">
    <property type="entry name" value="alpha_CA_prokaryotic_like"/>
    <property type="match status" value="1"/>
</dbReference>
<dbReference type="SMART" id="SM01057">
    <property type="entry name" value="Carb_anhydrase"/>
    <property type="match status" value="1"/>
</dbReference>
<protein>
    <recommendedName>
        <fullName evidence="2">carbonic anhydrase</fullName>
        <ecNumber evidence="2">4.2.1.1</ecNumber>
    </recommendedName>
</protein>
<evidence type="ECO:0000256" key="3">
    <source>
        <dbReference type="ARBA" id="ARBA00022723"/>
    </source>
</evidence>
<dbReference type="PROSITE" id="PS51144">
    <property type="entry name" value="ALPHA_CA_2"/>
    <property type="match status" value="1"/>
</dbReference>
<dbReference type="PANTHER" id="PTHR18952:SF265">
    <property type="entry name" value="CARBONIC ANHYDRASE"/>
    <property type="match status" value="1"/>
</dbReference>
<dbReference type="GO" id="GO:0004089">
    <property type="term" value="F:carbonate dehydratase activity"/>
    <property type="evidence" value="ECO:0007669"/>
    <property type="project" value="UniProtKB-EC"/>
</dbReference>
<evidence type="ECO:0000256" key="7">
    <source>
        <dbReference type="SAM" id="SignalP"/>
    </source>
</evidence>
<feature type="signal peptide" evidence="7">
    <location>
        <begin position="1"/>
        <end position="19"/>
    </location>
</feature>
<keyword evidence="4" id="KW-0862">Zinc</keyword>
<dbReference type="KEGG" id="orp:MOP44_16555"/>
<name>A0A9J7BMN9_9BACT</name>
<keyword evidence="3" id="KW-0479">Metal-binding</keyword>
<feature type="chain" id="PRO_5039939944" description="carbonic anhydrase" evidence="7">
    <location>
        <begin position="20"/>
        <end position="248"/>
    </location>
</feature>
<evidence type="ECO:0000256" key="5">
    <source>
        <dbReference type="ARBA" id="ARBA00023239"/>
    </source>
</evidence>
<dbReference type="EC" id="4.2.1.1" evidence="2"/>
<dbReference type="InterPro" id="IPR023561">
    <property type="entry name" value="Carbonic_anhydrase_a-class"/>
</dbReference>
<sequence>MRISVLIACLIAVTGIAAAQHEDPHWQYVGKEGPVNWGKLDPAFHACSDGKQQSPIDIHGAHLNKSLPQIEFHYMASAGTIENSGHTVMITPHPGSYIIIAGVRFDLVQYHFHHPAEESVKGKLDDMDVHLVHQSADGKLVVVGVRFREDPNQANATLATLWAKMPTAIGQKNDVPQINPAGMLPADRGYWTYMGSLTTPPCTEGVRWYVMEQDLPVSREQLRFFSGIEKLNSRPVQDAHGRRIEANE</sequence>
<dbReference type="InterPro" id="IPR001148">
    <property type="entry name" value="CA_dom"/>
</dbReference>
<evidence type="ECO:0000256" key="1">
    <source>
        <dbReference type="ARBA" id="ARBA00010718"/>
    </source>
</evidence>
<proteinExistence type="inferred from homology"/>
<comment type="similarity">
    <text evidence="1">Belongs to the alpha-carbonic anhydrase family.</text>
</comment>
<evidence type="ECO:0000313" key="10">
    <source>
        <dbReference type="Proteomes" id="UP001059380"/>
    </source>
</evidence>
<gene>
    <name evidence="9" type="ORF">MOP44_16555</name>
</gene>
<dbReference type="Gene3D" id="3.10.200.10">
    <property type="entry name" value="Alpha carbonic anhydrase"/>
    <property type="match status" value="1"/>
</dbReference>
<keyword evidence="10" id="KW-1185">Reference proteome</keyword>
<keyword evidence="7" id="KW-0732">Signal</keyword>
<dbReference type="AlphaFoldDB" id="A0A9J7BMN9"/>
<organism evidence="9 10">
    <name type="scientific">Occallatibacter riparius</name>
    <dbReference type="NCBI Taxonomy" id="1002689"/>
    <lineage>
        <taxon>Bacteria</taxon>
        <taxon>Pseudomonadati</taxon>
        <taxon>Acidobacteriota</taxon>
        <taxon>Terriglobia</taxon>
        <taxon>Terriglobales</taxon>
        <taxon>Acidobacteriaceae</taxon>
        <taxon>Occallatibacter</taxon>
    </lineage>
</organism>
<dbReference type="InterPro" id="IPR041891">
    <property type="entry name" value="Alpha_CA_prokaryot-like"/>
</dbReference>
<evidence type="ECO:0000256" key="4">
    <source>
        <dbReference type="ARBA" id="ARBA00022833"/>
    </source>
</evidence>
<dbReference type="Proteomes" id="UP001059380">
    <property type="component" value="Chromosome"/>
</dbReference>
<dbReference type="EMBL" id="CP093313">
    <property type="protein sequence ID" value="UWZ82182.1"/>
    <property type="molecule type" value="Genomic_DNA"/>
</dbReference>
<evidence type="ECO:0000313" key="9">
    <source>
        <dbReference type="EMBL" id="UWZ82182.1"/>
    </source>
</evidence>
<dbReference type="Pfam" id="PF00194">
    <property type="entry name" value="Carb_anhydrase"/>
    <property type="match status" value="1"/>
</dbReference>
<dbReference type="InterPro" id="IPR036398">
    <property type="entry name" value="CA_dom_sf"/>
</dbReference>
<keyword evidence="5" id="KW-0456">Lyase</keyword>
<dbReference type="GO" id="GO:0008270">
    <property type="term" value="F:zinc ion binding"/>
    <property type="evidence" value="ECO:0007669"/>
    <property type="project" value="InterPro"/>
</dbReference>
<comment type="catalytic activity">
    <reaction evidence="6">
        <text>hydrogencarbonate + H(+) = CO2 + H2O</text>
        <dbReference type="Rhea" id="RHEA:10748"/>
        <dbReference type="ChEBI" id="CHEBI:15377"/>
        <dbReference type="ChEBI" id="CHEBI:15378"/>
        <dbReference type="ChEBI" id="CHEBI:16526"/>
        <dbReference type="ChEBI" id="CHEBI:17544"/>
        <dbReference type="EC" id="4.2.1.1"/>
    </reaction>
</comment>
<dbReference type="PANTHER" id="PTHR18952">
    <property type="entry name" value="CARBONIC ANHYDRASE"/>
    <property type="match status" value="1"/>
</dbReference>
<feature type="domain" description="Alpha-carbonic anhydrase" evidence="8">
    <location>
        <begin position="24"/>
        <end position="248"/>
    </location>
</feature>
<evidence type="ECO:0000256" key="2">
    <source>
        <dbReference type="ARBA" id="ARBA00012925"/>
    </source>
</evidence>
<dbReference type="RefSeq" id="WP_260791310.1">
    <property type="nucleotide sequence ID" value="NZ_CP093313.1"/>
</dbReference>